<dbReference type="RefSeq" id="WP_011294554.1">
    <property type="nucleotide sequence ID" value="NZ_CP138967.1"/>
</dbReference>
<gene>
    <name evidence="1" type="ORF">EV03_0641</name>
</gene>
<protein>
    <recommendedName>
        <fullName evidence="3">TIGR02450 family Trp-rich protein</fullName>
    </recommendedName>
</protein>
<proteinExistence type="predicted"/>
<name>A0A0A2C4H4_PROMR</name>
<evidence type="ECO:0008006" key="3">
    <source>
        <dbReference type="Google" id="ProtNLM"/>
    </source>
</evidence>
<dbReference type="EMBL" id="JNAX01000008">
    <property type="protein sequence ID" value="KGG21223.1"/>
    <property type="molecule type" value="Genomic_DNA"/>
</dbReference>
<dbReference type="Proteomes" id="UP000030392">
    <property type="component" value="Unassembled WGS sequence"/>
</dbReference>
<sequence>MRWPPNAAWTSAVKREGYRHFEVKSYGGKKDERWVELFPVNNNEILIKVPWSELKTYSKWTSGWLQLPKDEDCDGN</sequence>
<organism evidence="1 2">
    <name type="scientific">Prochlorococcus marinus str. PAC1</name>
    <dbReference type="NCBI Taxonomy" id="59924"/>
    <lineage>
        <taxon>Bacteria</taxon>
        <taxon>Bacillati</taxon>
        <taxon>Cyanobacteriota</taxon>
        <taxon>Cyanophyceae</taxon>
        <taxon>Synechococcales</taxon>
        <taxon>Prochlorococcaceae</taxon>
        <taxon>Prochlorococcus</taxon>
    </lineage>
</organism>
<dbReference type="Pfam" id="PF09493">
    <property type="entry name" value="DUF2389"/>
    <property type="match status" value="1"/>
</dbReference>
<dbReference type="NCBIfam" id="TIGR02450">
    <property type="entry name" value="TIGR02450 family Trp-rich protein"/>
    <property type="match status" value="1"/>
</dbReference>
<accession>A0A0A2C4H4</accession>
<dbReference type="AlphaFoldDB" id="A0A0A2C4H4"/>
<comment type="caution">
    <text evidence="1">The sequence shown here is derived from an EMBL/GenBank/DDBJ whole genome shotgun (WGS) entry which is preliminary data.</text>
</comment>
<reference evidence="2" key="1">
    <citation type="journal article" date="2014" name="Sci. Data">
        <title>Genomes of diverse isolates of the marine cyanobacterium Prochlorococcus.</title>
        <authorList>
            <person name="Biller S."/>
            <person name="Berube P."/>
            <person name="Thompson J."/>
            <person name="Kelly L."/>
            <person name="Roggensack S."/>
            <person name="Awad L."/>
            <person name="Roache-Johnson K."/>
            <person name="Ding H."/>
            <person name="Giovannoni S.J."/>
            <person name="Moore L.R."/>
            <person name="Chisholm S.W."/>
        </authorList>
    </citation>
    <scope>NUCLEOTIDE SEQUENCE [LARGE SCALE GENOMIC DNA]</scope>
    <source>
        <strain evidence="2">PAC1</strain>
    </source>
</reference>
<evidence type="ECO:0000313" key="1">
    <source>
        <dbReference type="EMBL" id="KGG21223.1"/>
    </source>
</evidence>
<evidence type="ECO:0000313" key="2">
    <source>
        <dbReference type="Proteomes" id="UP000030392"/>
    </source>
</evidence>
<dbReference type="InterPro" id="IPR012663">
    <property type="entry name" value="CHP02450_Tryp"/>
</dbReference>